<protein>
    <submittedName>
        <fullName evidence="1">Uncharacterized protein</fullName>
    </submittedName>
</protein>
<dbReference type="Proteomes" id="UP000223913">
    <property type="component" value="Unassembled WGS sequence"/>
</dbReference>
<reference evidence="1 2" key="1">
    <citation type="submission" date="2017-10" db="EMBL/GenBank/DDBJ databases">
        <title>The draft genome sequence of Lewinella nigricans NBRC 102662.</title>
        <authorList>
            <person name="Wang K."/>
        </authorList>
    </citation>
    <scope>NUCLEOTIDE SEQUENCE [LARGE SCALE GENOMIC DNA]</scope>
    <source>
        <strain evidence="1 2">NBRC 102662</strain>
    </source>
</reference>
<accession>A0A2D0N8F3</accession>
<gene>
    <name evidence="1" type="ORF">CRP01_19970</name>
</gene>
<proteinExistence type="predicted"/>
<dbReference type="RefSeq" id="WP_099151849.1">
    <property type="nucleotide sequence ID" value="NZ_PDUD01000024.1"/>
</dbReference>
<dbReference type="AlphaFoldDB" id="A0A2D0N8F3"/>
<comment type="caution">
    <text evidence="1">The sequence shown here is derived from an EMBL/GenBank/DDBJ whole genome shotgun (WGS) entry which is preliminary data.</text>
</comment>
<organism evidence="1 2">
    <name type="scientific">Flavilitoribacter nigricans (strain ATCC 23147 / DSM 23189 / NBRC 102662 / NCIMB 1420 / SS-2)</name>
    <name type="common">Lewinella nigricans</name>
    <dbReference type="NCBI Taxonomy" id="1122177"/>
    <lineage>
        <taxon>Bacteria</taxon>
        <taxon>Pseudomonadati</taxon>
        <taxon>Bacteroidota</taxon>
        <taxon>Saprospiria</taxon>
        <taxon>Saprospirales</taxon>
        <taxon>Lewinellaceae</taxon>
        <taxon>Flavilitoribacter</taxon>
    </lineage>
</organism>
<name>A0A2D0N8F3_FLAN2</name>
<dbReference type="EMBL" id="PDUD01000024">
    <property type="protein sequence ID" value="PHN04791.1"/>
    <property type="molecule type" value="Genomic_DNA"/>
</dbReference>
<sequence length="500" mass="59639">MKRLIELVDIVTKNKVKSIEIIGNGMDSDTKLMQFYQGVHSGKLKNDREAFEYLYPDMDNRNAYYKLKHVLNERLRNTLFFIDIKKNKFSNIKRAYLECQKMIGHFNLLLTKGARTNALYIGEKALRIAEKYEFTQEVIFLARNLASNYASIYGNRKKYCEFSEKVFAKREVFLAETMAEMFFTDLLSLYVKDKSTKTYVYQLATDHLKQLQVYRDKVHTSNFLFAYNMLRTIKYMSINDYQACYEVTFEALEGIRHYRFFNTRAFGTLSFQYIACCIQLKKYEEGVAIIRELQEMIDPGTFNWYKIQELHFTLSLHTKNYREANEIYRLVKRQPNFCQLVDNTRETWIIYGAWIYLLKATGNIPCQPGQAINGFRIQKFLNDVPTFAKDKRGLNVPILISHIFLLLQQKRHDVLLDRLDAIEKYKSRYLDRHHNLRSNVFIDMLMQVPKFHFRRKRVVQKTKRLNARLKRVRLEVANQSHDLEIIPYEDAWEILLEMLY</sequence>
<dbReference type="OrthoDB" id="1490648at2"/>
<evidence type="ECO:0000313" key="1">
    <source>
        <dbReference type="EMBL" id="PHN04791.1"/>
    </source>
</evidence>
<keyword evidence="2" id="KW-1185">Reference proteome</keyword>
<evidence type="ECO:0000313" key="2">
    <source>
        <dbReference type="Proteomes" id="UP000223913"/>
    </source>
</evidence>